<feature type="transmembrane region" description="Helical" evidence="1">
    <location>
        <begin position="156"/>
        <end position="175"/>
    </location>
</feature>
<feature type="transmembrane region" description="Helical" evidence="1">
    <location>
        <begin position="53"/>
        <end position="72"/>
    </location>
</feature>
<dbReference type="STRING" id="1185876.BN8_04577"/>
<evidence type="ECO:0000256" key="1">
    <source>
        <dbReference type="SAM" id="Phobius"/>
    </source>
</evidence>
<evidence type="ECO:0000313" key="3">
    <source>
        <dbReference type="Proteomes" id="UP000009309"/>
    </source>
</evidence>
<dbReference type="EMBL" id="CAIT01000009">
    <property type="protein sequence ID" value="CCH55325.1"/>
    <property type="molecule type" value="Genomic_DNA"/>
</dbReference>
<name>I2GN47_9BACT</name>
<protein>
    <recommendedName>
        <fullName evidence="4">Transmembrane protein</fullName>
    </recommendedName>
</protein>
<feature type="transmembrane region" description="Helical" evidence="1">
    <location>
        <begin position="116"/>
        <end position="136"/>
    </location>
</feature>
<evidence type="ECO:0000313" key="2">
    <source>
        <dbReference type="EMBL" id="CCH55325.1"/>
    </source>
</evidence>
<dbReference type="eggNOG" id="ENOG503477T">
    <property type="taxonomic scope" value="Bacteria"/>
</dbReference>
<comment type="caution">
    <text evidence="2">The sequence shown here is derived from an EMBL/GenBank/DDBJ whole genome shotgun (WGS) entry which is preliminary data.</text>
</comment>
<accession>I2GN47</accession>
<organism evidence="2 3">
    <name type="scientific">Fibrisoma limi BUZ 3</name>
    <dbReference type="NCBI Taxonomy" id="1185876"/>
    <lineage>
        <taxon>Bacteria</taxon>
        <taxon>Pseudomonadati</taxon>
        <taxon>Bacteroidota</taxon>
        <taxon>Cytophagia</taxon>
        <taxon>Cytophagales</taxon>
        <taxon>Spirosomataceae</taxon>
        <taxon>Fibrisoma</taxon>
    </lineage>
</organism>
<evidence type="ECO:0008006" key="4">
    <source>
        <dbReference type="Google" id="ProtNLM"/>
    </source>
</evidence>
<dbReference type="AlphaFoldDB" id="I2GN47"/>
<feature type="transmembrane region" description="Helical" evidence="1">
    <location>
        <begin position="92"/>
        <end position="109"/>
    </location>
</feature>
<keyword evidence="3" id="KW-1185">Reference proteome</keyword>
<dbReference type="Proteomes" id="UP000009309">
    <property type="component" value="Unassembled WGS sequence"/>
</dbReference>
<keyword evidence="1" id="KW-0812">Transmembrane</keyword>
<gene>
    <name evidence="2" type="ORF">BN8_04577</name>
</gene>
<sequence length="187" mass="20905">MVTSAFQNSMYQRWTLLPLAAFVLSWLFGIASIVVFPLLLTTAQYLTLRKHPAVSRPALWFITAITTTYSWIKWGPVSRFSTPVDISETIMTHYAGQIVNSLCILFIVPNEPIETLVRWFGSTLLDAIIWLGLYNLLRQAAPDFTGINHTTGILPFLTYLIISLLAHSVSGLLLLDYAATGLDETPE</sequence>
<keyword evidence="1" id="KW-1133">Transmembrane helix</keyword>
<keyword evidence="1" id="KW-0472">Membrane</keyword>
<feature type="transmembrane region" description="Helical" evidence="1">
    <location>
        <begin position="20"/>
        <end position="41"/>
    </location>
</feature>
<proteinExistence type="predicted"/>
<reference evidence="2 3" key="1">
    <citation type="journal article" date="2012" name="J. Bacteriol.">
        <title>Genome Sequence of the Filamentous Bacterium Fibrisoma limi BUZ 3T.</title>
        <authorList>
            <person name="Filippini M."/>
            <person name="Qi W."/>
            <person name="Jaenicke S."/>
            <person name="Goesmann A."/>
            <person name="Smits T.H."/>
            <person name="Bagheri H.C."/>
        </authorList>
    </citation>
    <scope>NUCLEOTIDE SEQUENCE [LARGE SCALE GENOMIC DNA]</scope>
    <source>
        <strain evidence="3">BUZ 3T</strain>
    </source>
</reference>